<proteinExistence type="predicted"/>
<name>A0A4Z2GWN8_9TELE</name>
<reference evidence="1 2" key="1">
    <citation type="submission" date="2019-03" db="EMBL/GenBank/DDBJ databases">
        <title>First draft genome of Liparis tanakae, snailfish: a comprehensive survey of snailfish specific genes.</title>
        <authorList>
            <person name="Kim W."/>
            <person name="Song I."/>
            <person name="Jeong J.-H."/>
            <person name="Kim D."/>
            <person name="Kim S."/>
            <person name="Ryu S."/>
            <person name="Song J.Y."/>
            <person name="Lee S.K."/>
        </authorList>
    </citation>
    <scope>NUCLEOTIDE SEQUENCE [LARGE SCALE GENOMIC DNA]</scope>
    <source>
        <tissue evidence="1">Muscle</tissue>
    </source>
</reference>
<protein>
    <submittedName>
        <fullName evidence="1">Uncharacterized protein</fullName>
    </submittedName>
</protein>
<dbReference type="Proteomes" id="UP000314294">
    <property type="component" value="Unassembled WGS sequence"/>
</dbReference>
<dbReference type="EMBL" id="SRLO01000398">
    <property type="protein sequence ID" value="TNN57701.1"/>
    <property type="molecule type" value="Genomic_DNA"/>
</dbReference>
<accession>A0A4Z2GWN8</accession>
<organism evidence="1 2">
    <name type="scientific">Liparis tanakae</name>
    <name type="common">Tanaka's snailfish</name>
    <dbReference type="NCBI Taxonomy" id="230148"/>
    <lineage>
        <taxon>Eukaryota</taxon>
        <taxon>Metazoa</taxon>
        <taxon>Chordata</taxon>
        <taxon>Craniata</taxon>
        <taxon>Vertebrata</taxon>
        <taxon>Euteleostomi</taxon>
        <taxon>Actinopterygii</taxon>
        <taxon>Neopterygii</taxon>
        <taxon>Teleostei</taxon>
        <taxon>Neoteleostei</taxon>
        <taxon>Acanthomorphata</taxon>
        <taxon>Eupercaria</taxon>
        <taxon>Perciformes</taxon>
        <taxon>Cottioidei</taxon>
        <taxon>Cottales</taxon>
        <taxon>Liparidae</taxon>
        <taxon>Liparis</taxon>
    </lineage>
</organism>
<evidence type="ECO:0000313" key="1">
    <source>
        <dbReference type="EMBL" id="TNN57701.1"/>
    </source>
</evidence>
<sequence>MGESTIARWWRDGGGEGTSEPQLVCHSLDLLPAAITTDSPRYDQGLIVSLRLKPWTLPTHRPCYLRVSLFIHLRPSCQPAVLRDRLSATICKRDDKFRYTVLPSAVVLHYPLKQKPRPRHFTSAPSEVAQIARRSASTDGSFKVQALVSMHVGWPMWTCDQLCVLTLTCVPLLVYLLQESTSVHIRPKAGGGNNLKSMGTDASQSSVFLLDSWSLWSSVKHTSTSLSLSLFCSSSSNRPPAFSSSFLTVCPGCLDFTCLSRSRLRTSTLPQNSHLYGVLPSAWSRMCLFRLLGSPNGRKHTLHLSGL</sequence>
<dbReference type="AlphaFoldDB" id="A0A4Z2GWN8"/>
<comment type="caution">
    <text evidence="1">The sequence shown here is derived from an EMBL/GenBank/DDBJ whole genome shotgun (WGS) entry which is preliminary data.</text>
</comment>
<gene>
    <name evidence="1" type="ORF">EYF80_032069</name>
</gene>
<keyword evidence="2" id="KW-1185">Reference proteome</keyword>
<evidence type="ECO:0000313" key="2">
    <source>
        <dbReference type="Proteomes" id="UP000314294"/>
    </source>
</evidence>